<feature type="transmembrane region" description="Helical" evidence="7">
    <location>
        <begin position="263"/>
        <end position="285"/>
    </location>
</feature>
<evidence type="ECO:0000313" key="10">
    <source>
        <dbReference type="Proteomes" id="UP001610335"/>
    </source>
</evidence>
<protein>
    <recommendedName>
        <fullName evidence="8">Rhodopsin domain-containing protein</fullName>
    </recommendedName>
</protein>
<feature type="compositionally biased region" description="Polar residues" evidence="6">
    <location>
        <begin position="368"/>
        <end position="379"/>
    </location>
</feature>
<feature type="region of interest" description="Disordered" evidence="6">
    <location>
        <begin position="364"/>
        <end position="428"/>
    </location>
</feature>
<gene>
    <name evidence="9" type="ORF">BDW59DRAFT_161606</name>
</gene>
<evidence type="ECO:0000256" key="4">
    <source>
        <dbReference type="ARBA" id="ARBA00023136"/>
    </source>
</evidence>
<dbReference type="Proteomes" id="UP001610335">
    <property type="component" value="Unassembled WGS sequence"/>
</dbReference>
<keyword evidence="3 7" id="KW-1133">Transmembrane helix</keyword>
<evidence type="ECO:0000256" key="1">
    <source>
        <dbReference type="ARBA" id="ARBA00004141"/>
    </source>
</evidence>
<dbReference type="EMBL" id="JBFXLS010000035">
    <property type="protein sequence ID" value="KAL2825646.1"/>
    <property type="molecule type" value="Genomic_DNA"/>
</dbReference>
<sequence length="428" mass="48130">MRLPPVEVILTWPTPNYINPHTRGGAVLIVSIILTILSTIITVLRVYTRLRITCTAGLDDVLIVLSLMFGIAMAVIISLATQQYGWNRHVWDVPLEWLPTISKLNLTFQIIFSLSCSLTKLSLLWFCRRLFGTGSKGSRSFFNISMIVGMVVVFISSALFILFSIFQCRPIHAYWDLEPQYPYHCLNTGAIVFSASVINIFTDVLTTILPLPLIWKLKMPTRQRVAVISIFALGIVVDVAGSIRTVYVWKSMIASWDTTWEAWPVLLAATVEINLGLICASAPALRPLVTFFLPRLFGSSHRYGSNTRDRTPQQSWKLRSFTNASKKSRGSRHYSDHGVMPAQRLEVFRTVELKTYTENHGSRYPVGNTFSISANQPQDPKQADEVHLTHGNEVLDHSSSSERSISPPLPSVRSDVKDIPPSRERESL</sequence>
<comment type="subcellular location">
    <subcellularLocation>
        <location evidence="1">Membrane</location>
        <topology evidence="1">Multi-pass membrane protein</topology>
    </subcellularLocation>
</comment>
<feature type="transmembrane region" description="Helical" evidence="7">
    <location>
        <begin position="106"/>
        <end position="126"/>
    </location>
</feature>
<keyword evidence="4 7" id="KW-0472">Membrane</keyword>
<feature type="transmembrane region" description="Helical" evidence="7">
    <location>
        <begin position="186"/>
        <end position="213"/>
    </location>
</feature>
<dbReference type="InterPro" id="IPR052337">
    <property type="entry name" value="SAT4-like"/>
</dbReference>
<dbReference type="PANTHER" id="PTHR33048">
    <property type="entry name" value="PTH11-LIKE INTEGRAL MEMBRANE PROTEIN (AFU_ORTHOLOGUE AFUA_5G11245)"/>
    <property type="match status" value="1"/>
</dbReference>
<organism evidence="9 10">
    <name type="scientific">Aspergillus cavernicola</name>
    <dbReference type="NCBI Taxonomy" id="176166"/>
    <lineage>
        <taxon>Eukaryota</taxon>
        <taxon>Fungi</taxon>
        <taxon>Dikarya</taxon>
        <taxon>Ascomycota</taxon>
        <taxon>Pezizomycotina</taxon>
        <taxon>Eurotiomycetes</taxon>
        <taxon>Eurotiomycetidae</taxon>
        <taxon>Eurotiales</taxon>
        <taxon>Aspergillaceae</taxon>
        <taxon>Aspergillus</taxon>
        <taxon>Aspergillus subgen. Nidulantes</taxon>
    </lineage>
</organism>
<dbReference type="PANTHER" id="PTHR33048:SF129">
    <property type="entry name" value="INTEGRAL MEMBRANE PROTEIN-RELATED"/>
    <property type="match status" value="1"/>
</dbReference>
<evidence type="ECO:0000259" key="8">
    <source>
        <dbReference type="Pfam" id="PF20684"/>
    </source>
</evidence>
<evidence type="ECO:0000256" key="6">
    <source>
        <dbReference type="SAM" id="MobiDB-lite"/>
    </source>
</evidence>
<feature type="compositionally biased region" description="Basic and acidic residues" evidence="6">
    <location>
        <begin position="414"/>
        <end position="428"/>
    </location>
</feature>
<evidence type="ECO:0000256" key="5">
    <source>
        <dbReference type="ARBA" id="ARBA00038359"/>
    </source>
</evidence>
<keyword evidence="2 7" id="KW-0812">Transmembrane</keyword>
<comment type="caution">
    <text evidence="9">The sequence shown here is derived from an EMBL/GenBank/DDBJ whole genome shotgun (WGS) entry which is preliminary data.</text>
</comment>
<evidence type="ECO:0000256" key="2">
    <source>
        <dbReference type="ARBA" id="ARBA00022692"/>
    </source>
</evidence>
<feature type="transmembrane region" description="Helical" evidence="7">
    <location>
        <begin position="225"/>
        <end position="243"/>
    </location>
</feature>
<evidence type="ECO:0000256" key="7">
    <source>
        <dbReference type="SAM" id="Phobius"/>
    </source>
</evidence>
<feature type="transmembrane region" description="Helical" evidence="7">
    <location>
        <begin position="26"/>
        <end position="48"/>
    </location>
</feature>
<feature type="domain" description="Rhodopsin" evidence="8">
    <location>
        <begin position="44"/>
        <end position="289"/>
    </location>
</feature>
<feature type="transmembrane region" description="Helical" evidence="7">
    <location>
        <begin position="60"/>
        <end position="86"/>
    </location>
</feature>
<name>A0ABR4ID28_9EURO</name>
<dbReference type="InterPro" id="IPR049326">
    <property type="entry name" value="Rhodopsin_dom_fungi"/>
</dbReference>
<evidence type="ECO:0000256" key="3">
    <source>
        <dbReference type="ARBA" id="ARBA00022989"/>
    </source>
</evidence>
<reference evidence="9 10" key="1">
    <citation type="submission" date="2024-07" db="EMBL/GenBank/DDBJ databases">
        <title>Section-level genome sequencing and comparative genomics of Aspergillus sections Usti and Cavernicolus.</title>
        <authorList>
            <consortium name="Lawrence Berkeley National Laboratory"/>
            <person name="Nybo J.L."/>
            <person name="Vesth T.C."/>
            <person name="Theobald S."/>
            <person name="Frisvad J.C."/>
            <person name="Larsen T.O."/>
            <person name="Kjaerboelling I."/>
            <person name="Rothschild-Mancinelli K."/>
            <person name="Lyhne E.K."/>
            <person name="Kogle M.E."/>
            <person name="Barry K."/>
            <person name="Clum A."/>
            <person name="Na H."/>
            <person name="Ledsgaard L."/>
            <person name="Lin J."/>
            <person name="Lipzen A."/>
            <person name="Kuo A."/>
            <person name="Riley R."/>
            <person name="Mondo S."/>
            <person name="LaButti K."/>
            <person name="Haridas S."/>
            <person name="Pangalinan J."/>
            <person name="Salamov A.A."/>
            <person name="Simmons B.A."/>
            <person name="Magnuson J.K."/>
            <person name="Chen J."/>
            <person name="Drula E."/>
            <person name="Henrissat B."/>
            <person name="Wiebenga A."/>
            <person name="Lubbers R.J."/>
            <person name="Gomes A.C."/>
            <person name="Makela M.R."/>
            <person name="Stajich J."/>
            <person name="Grigoriev I.V."/>
            <person name="Mortensen U.H."/>
            <person name="De vries R.P."/>
            <person name="Baker S.E."/>
            <person name="Andersen M.R."/>
        </authorList>
    </citation>
    <scope>NUCLEOTIDE SEQUENCE [LARGE SCALE GENOMIC DNA]</scope>
    <source>
        <strain evidence="9 10">CBS 600.67</strain>
    </source>
</reference>
<accession>A0ABR4ID28</accession>
<feature type="compositionally biased region" description="Basic and acidic residues" evidence="6">
    <location>
        <begin position="381"/>
        <end position="400"/>
    </location>
</feature>
<dbReference type="Pfam" id="PF20684">
    <property type="entry name" value="Fung_rhodopsin"/>
    <property type="match status" value="1"/>
</dbReference>
<evidence type="ECO:0000313" key="9">
    <source>
        <dbReference type="EMBL" id="KAL2825646.1"/>
    </source>
</evidence>
<comment type="similarity">
    <text evidence="5">Belongs to the SAT4 family.</text>
</comment>
<proteinExistence type="inferred from homology"/>
<keyword evidence="10" id="KW-1185">Reference proteome</keyword>
<feature type="transmembrane region" description="Helical" evidence="7">
    <location>
        <begin position="147"/>
        <end position="166"/>
    </location>
</feature>